<comment type="similarity">
    <text evidence="1">Belongs to the 'phage' integrase family.</text>
</comment>
<dbReference type="Gene3D" id="1.10.150.130">
    <property type="match status" value="1"/>
</dbReference>
<dbReference type="Gene3D" id="1.10.443.10">
    <property type="entry name" value="Intergrase catalytic core"/>
    <property type="match status" value="1"/>
</dbReference>
<feature type="domain" description="Tyr recombinase" evidence="4">
    <location>
        <begin position="195"/>
        <end position="368"/>
    </location>
</feature>
<dbReference type="InterPro" id="IPR013762">
    <property type="entry name" value="Integrase-like_cat_sf"/>
</dbReference>
<dbReference type="PANTHER" id="PTHR30349:SF41">
    <property type="entry name" value="INTEGRASE_RECOMBINASE PROTEIN MJ0367-RELATED"/>
    <property type="match status" value="1"/>
</dbReference>
<dbReference type="EMBL" id="JBHSNC010000057">
    <property type="protein sequence ID" value="MFC5532545.1"/>
    <property type="molecule type" value="Genomic_DNA"/>
</dbReference>
<protein>
    <submittedName>
        <fullName evidence="5">Tyrosine-type recombinase/integrase</fullName>
    </submittedName>
</protein>
<dbReference type="InterPro" id="IPR050090">
    <property type="entry name" value="Tyrosine_recombinase_XerCD"/>
</dbReference>
<dbReference type="PROSITE" id="PS51898">
    <property type="entry name" value="TYR_RECOMBINASE"/>
    <property type="match status" value="1"/>
</dbReference>
<accession>A0ABW0R6T4</accession>
<dbReference type="Proteomes" id="UP001596108">
    <property type="component" value="Unassembled WGS sequence"/>
</dbReference>
<proteinExistence type="inferred from homology"/>
<comment type="caution">
    <text evidence="5">The sequence shown here is derived from an EMBL/GenBank/DDBJ whole genome shotgun (WGS) entry which is preliminary data.</text>
</comment>
<dbReference type="InterPro" id="IPR010998">
    <property type="entry name" value="Integrase_recombinase_N"/>
</dbReference>
<dbReference type="InterPro" id="IPR011010">
    <property type="entry name" value="DNA_brk_join_enz"/>
</dbReference>
<dbReference type="InterPro" id="IPR002104">
    <property type="entry name" value="Integrase_catalytic"/>
</dbReference>
<dbReference type="PANTHER" id="PTHR30349">
    <property type="entry name" value="PHAGE INTEGRASE-RELATED"/>
    <property type="match status" value="1"/>
</dbReference>
<dbReference type="SUPFAM" id="SSF56349">
    <property type="entry name" value="DNA breaking-rejoining enzymes"/>
    <property type="match status" value="1"/>
</dbReference>
<evidence type="ECO:0000259" key="4">
    <source>
        <dbReference type="PROSITE" id="PS51898"/>
    </source>
</evidence>
<organism evidence="5 6">
    <name type="scientific">Cohnella yongneupensis</name>
    <dbReference type="NCBI Taxonomy" id="425006"/>
    <lineage>
        <taxon>Bacteria</taxon>
        <taxon>Bacillati</taxon>
        <taxon>Bacillota</taxon>
        <taxon>Bacilli</taxon>
        <taxon>Bacillales</taxon>
        <taxon>Paenibacillaceae</taxon>
        <taxon>Cohnella</taxon>
    </lineage>
</organism>
<name>A0ABW0R6T4_9BACL</name>
<evidence type="ECO:0000256" key="2">
    <source>
        <dbReference type="ARBA" id="ARBA00023125"/>
    </source>
</evidence>
<dbReference type="RefSeq" id="WP_378114505.1">
    <property type="nucleotide sequence ID" value="NZ_JBHSNC010000057.1"/>
</dbReference>
<keyword evidence="6" id="KW-1185">Reference proteome</keyword>
<reference evidence="6" key="1">
    <citation type="journal article" date="2019" name="Int. J. Syst. Evol. Microbiol.">
        <title>The Global Catalogue of Microorganisms (GCM) 10K type strain sequencing project: providing services to taxonomists for standard genome sequencing and annotation.</title>
        <authorList>
            <consortium name="The Broad Institute Genomics Platform"/>
            <consortium name="The Broad Institute Genome Sequencing Center for Infectious Disease"/>
            <person name="Wu L."/>
            <person name="Ma J."/>
        </authorList>
    </citation>
    <scope>NUCLEOTIDE SEQUENCE [LARGE SCALE GENOMIC DNA]</scope>
    <source>
        <strain evidence="6">CGMCC 1.18578</strain>
    </source>
</reference>
<dbReference type="Pfam" id="PF00589">
    <property type="entry name" value="Phage_integrase"/>
    <property type="match status" value="1"/>
</dbReference>
<evidence type="ECO:0000256" key="3">
    <source>
        <dbReference type="ARBA" id="ARBA00023172"/>
    </source>
</evidence>
<evidence type="ECO:0000313" key="6">
    <source>
        <dbReference type="Proteomes" id="UP001596108"/>
    </source>
</evidence>
<keyword evidence="2" id="KW-0238">DNA-binding</keyword>
<evidence type="ECO:0000256" key="1">
    <source>
        <dbReference type="ARBA" id="ARBA00008857"/>
    </source>
</evidence>
<evidence type="ECO:0000313" key="5">
    <source>
        <dbReference type="EMBL" id="MFC5532545.1"/>
    </source>
</evidence>
<gene>
    <name evidence="5" type="ORF">ACFPQ4_24265</name>
</gene>
<keyword evidence="3" id="KW-0233">DNA recombination</keyword>
<sequence length="376" mass="43987">MKIQLRKKNDIELFVQFPYREDWIARIREMTFRKWHPEEQAWVIPYSTGSLNQLLKLFEGIPLMVEDTLLEECDLLSEHELDVVPIHLETIDFEQSSWSIAVKRQLSIRLKLKGYSRQTMRTYISHLERFYRFYETCREVPVHDLLLVYSNKLVGEGRSHAYVNQAISAIKFHLEKVCGLLEGNFSYIRPKKQHKLPNVLSVGDVKRLLDSVQNLKHRAILLLTYSSGLRVSEVVKLQLRDLDQERRTLHVRQGKGRKDRLTVLSEHAFAAVQLYVSRYKPERWLFPGQHDGRSITERSVQKIFEKALVDAKIVKDVSLHSLRHSFATHLLEGGIDIRYIQELLGHRNVQTTEIYTHVAVKNIKNIKSPLDTMLDG</sequence>